<dbReference type="PANTHER" id="PTHR15682:SF2">
    <property type="entry name" value="UNHEALTHY RIBOSOME BIOGENESIS PROTEIN 2 HOMOLOG"/>
    <property type="match status" value="1"/>
</dbReference>
<organism evidence="2 3">
    <name type="scientific">Suhomyces tanzawaensis NRRL Y-17324</name>
    <dbReference type="NCBI Taxonomy" id="984487"/>
    <lineage>
        <taxon>Eukaryota</taxon>
        <taxon>Fungi</taxon>
        <taxon>Dikarya</taxon>
        <taxon>Ascomycota</taxon>
        <taxon>Saccharomycotina</taxon>
        <taxon>Pichiomycetes</taxon>
        <taxon>Debaryomycetaceae</taxon>
        <taxon>Suhomyces</taxon>
    </lineage>
</organism>
<dbReference type="Pfam" id="PF10441">
    <property type="entry name" value="Urb2"/>
    <property type="match status" value="1"/>
</dbReference>
<evidence type="ECO:0000313" key="3">
    <source>
        <dbReference type="Proteomes" id="UP000094285"/>
    </source>
</evidence>
<dbReference type="Proteomes" id="UP000094285">
    <property type="component" value="Unassembled WGS sequence"/>
</dbReference>
<reference evidence="3" key="1">
    <citation type="submission" date="2016-05" db="EMBL/GenBank/DDBJ databases">
        <title>Comparative genomics of biotechnologically important yeasts.</title>
        <authorList>
            <consortium name="DOE Joint Genome Institute"/>
            <person name="Riley R."/>
            <person name="Haridas S."/>
            <person name="Wolfe K.H."/>
            <person name="Lopes M.R."/>
            <person name="Hittinger C.T."/>
            <person name="Goker M."/>
            <person name="Salamov A."/>
            <person name="Wisecaver J."/>
            <person name="Long T.M."/>
            <person name="Aerts A.L."/>
            <person name="Barry K."/>
            <person name="Choi C."/>
            <person name="Clum A."/>
            <person name="Coughlan A.Y."/>
            <person name="Deshpande S."/>
            <person name="Douglass A.P."/>
            <person name="Hanson S.J."/>
            <person name="Klenk H.-P."/>
            <person name="Labutti K."/>
            <person name="Lapidus A."/>
            <person name="Lindquist E."/>
            <person name="Lipzen A."/>
            <person name="Meier-Kolthoff J.P."/>
            <person name="Ohm R.A."/>
            <person name="Otillar R.P."/>
            <person name="Pangilinan J."/>
            <person name="Peng Y."/>
            <person name="Rokas A."/>
            <person name="Rosa C.A."/>
            <person name="Scheuner C."/>
            <person name="Sibirny A.A."/>
            <person name="Slot J.C."/>
            <person name="Stielow J.B."/>
            <person name="Sun H."/>
            <person name="Kurtzman C.P."/>
            <person name="Blackwell M."/>
            <person name="Grigoriev I.V."/>
            <person name="Jeffries T.W."/>
        </authorList>
    </citation>
    <scope>NUCLEOTIDE SEQUENCE [LARGE SCALE GENOMIC DNA]</scope>
    <source>
        <strain evidence="3">NRRL Y-17324</strain>
    </source>
</reference>
<dbReference type="EMBL" id="KV453912">
    <property type="protein sequence ID" value="ODV79522.1"/>
    <property type="molecule type" value="Genomic_DNA"/>
</dbReference>
<dbReference type="GO" id="GO:0042254">
    <property type="term" value="P:ribosome biogenesis"/>
    <property type="evidence" value="ECO:0007669"/>
    <property type="project" value="TreeGrafter"/>
</dbReference>
<protein>
    <recommendedName>
        <fullName evidence="1">Nucleolar 27S pre-rRNA processing Urb2/Npa2 C-terminal domain-containing protein</fullName>
    </recommendedName>
</protein>
<evidence type="ECO:0000259" key="1">
    <source>
        <dbReference type="Pfam" id="PF10441"/>
    </source>
</evidence>
<proteinExistence type="predicted"/>
<dbReference type="GO" id="GO:0005730">
    <property type="term" value="C:nucleolus"/>
    <property type="evidence" value="ECO:0007669"/>
    <property type="project" value="TreeGrafter"/>
</dbReference>
<feature type="domain" description="Nucleolar 27S pre-rRNA processing Urb2/Npa2 C-terminal" evidence="1">
    <location>
        <begin position="935"/>
        <end position="1147"/>
    </location>
</feature>
<dbReference type="InterPro" id="IPR052609">
    <property type="entry name" value="Ribosome_Biogenesis_Reg"/>
</dbReference>
<dbReference type="OrthoDB" id="160374at2759"/>
<gene>
    <name evidence="2" type="ORF">CANTADRAFT_52044</name>
</gene>
<dbReference type="PANTHER" id="PTHR15682">
    <property type="entry name" value="UNHEALTHY RIBOSOME BIOGENESIS PROTEIN 2 HOMOLOG"/>
    <property type="match status" value="1"/>
</dbReference>
<dbReference type="RefSeq" id="XP_020064644.1">
    <property type="nucleotide sequence ID" value="XM_020210026.1"/>
</dbReference>
<dbReference type="InterPro" id="IPR018849">
    <property type="entry name" value="Urb2/Npa2_C"/>
</dbReference>
<sequence>TTMSAESITKFLRSKGSLAEILARANSLLDGQTSVFLPNKSGFVLELLCDRANDSLAFKSWKLHPDYWRLFSKSWTAAASSPTRSKMFKRAKLVDAVVAVINASQDLQLWTAMFDFIALVKHEHYIDIEEAAATSLLKHYLQAVNGAQFPGEFVSRWSVLINELYQLPNLSINHTVTKKSYSRFIQECVPGLLRFITASSHDLASKDLFTATLIQGLFLPEMIGHLKANVDQLLKDASLLLEEKQISELFEMCVDNLSSKDLGICEDLFISITSTEKFRGLSPALLERLTRVNKSLSSEFFQKIYTSEFDDKLAASTAIDWTLIIYLLDLDIELTIKYAHQVISHASSACDQQLQLRIGKSILHSYLKGRELSQFYSTVWTSAIEVSSQWKDPAFISLVAATVDDFSASQLAKLVAELFQSYSSKPELLVPLMTSISKGLITCAKSKAEAVKDLFVENKAFISTNKEEFWELRYYLSCLYDSSLISDNLEGKSIYYYYCTFRLVELGAKNSKLDSIMANFVKLIKKEPSYIPFVLNRWIIIIEQFFTPELLSQFAELIFANLSLDSLREYLQQAEILYEQKKLASTVIKHLNTLVEKDSSLIELIQLIPIQCYDRSLKKSTMELLYKIAISTKDSECNIISRKAILHLLKSPSFKSKLEMDFKSGLKLLESSVSESKPSSFEIIKLIWVYHLQQINVQEHETYINDSLSKLDKDLSKFSPKKNKESLVLQAAFVIISSLDMDTISNESLKTTLKNLISKFYSSVKEAIVHRVSEPKIDKESIQWLLSTLLIPKSEIENSAILSLVKQVGTKVEKMDDAPEIKHSLFRLICKVSTPKDSLYILSLFFTLYTPKTEITEDLEKYLGTLNEQELEYAFDFVSHSFYLEPGHQEFIPILCCFIRSTKKEYIFTHKMLSQVLSKFLSNFDSMSYESHALILTTLKTSLSDMTWLFNQYGIESLVTLMAKYGALLSVNSFTEPQTVELYIQTTQVMSHVLLFHRYKLSSRHHIIINSFVALLMPLSAKTDNYLNTNTEAASAYSRLLSNLCEPSVTTMSREQLRHSLNSSTALAKRALRKHVPLLLINYIYLALKYNFKSVVNEEIIGGIYNIFDVVSTNELQLVNSSLDIPGKAFFRTLHGNYKDFGKWKDQ</sequence>
<feature type="non-terminal residue" evidence="2">
    <location>
        <position position="1"/>
    </location>
</feature>
<dbReference type="STRING" id="984487.A0A1E4SJA9"/>
<dbReference type="AlphaFoldDB" id="A0A1E4SJA9"/>
<name>A0A1E4SJA9_9ASCO</name>
<keyword evidence="3" id="KW-1185">Reference proteome</keyword>
<evidence type="ECO:0000313" key="2">
    <source>
        <dbReference type="EMBL" id="ODV79522.1"/>
    </source>
</evidence>
<accession>A0A1E4SJA9</accession>
<dbReference type="GeneID" id="30984162"/>